<reference evidence="4 5" key="1">
    <citation type="submission" date="2011-11" db="EMBL/GenBank/DDBJ databases">
        <title>Whole genome shotgun sequence of Gordonia araii NBRC 100433.</title>
        <authorList>
            <person name="Yoshida Y."/>
            <person name="Hosoyama A."/>
            <person name="Tsuchikane K."/>
            <person name="Katsumata H."/>
            <person name="Yamazaki S."/>
            <person name="Fujita N."/>
        </authorList>
    </citation>
    <scope>NUCLEOTIDE SEQUENCE [LARGE SCALE GENOMIC DNA]</scope>
    <source>
        <strain evidence="4 5">NBRC 100433</strain>
    </source>
</reference>
<keyword evidence="5" id="KW-1185">Reference proteome</keyword>
<feature type="DNA-binding region" description="H-T-H motif" evidence="2">
    <location>
        <begin position="41"/>
        <end position="60"/>
    </location>
</feature>
<dbReference type="GO" id="GO:0000976">
    <property type="term" value="F:transcription cis-regulatory region binding"/>
    <property type="evidence" value="ECO:0007669"/>
    <property type="project" value="TreeGrafter"/>
</dbReference>
<evidence type="ECO:0000256" key="2">
    <source>
        <dbReference type="PROSITE-ProRule" id="PRU00335"/>
    </source>
</evidence>
<dbReference type="Gene3D" id="1.10.357.10">
    <property type="entry name" value="Tetracycline Repressor, domain 2"/>
    <property type="match status" value="1"/>
</dbReference>
<keyword evidence="1 2" id="KW-0238">DNA-binding</keyword>
<evidence type="ECO:0000256" key="1">
    <source>
        <dbReference type="ARBA" id="ARBA00023125"/>
    </source>
</evidence>
<dbReference type="InterPro" id="IPR050109">
    <property type="entry name" value="HTH-type_TetR-like_transc_reg"/>
</dbReference>
<dbReference type="Proteomes" id="UP000035088">
    <property type="component" value="Unassembled WGS sequence"/>
</dbReference>
<accession>G7H4B8</accession>
<gene>
    <name evidence="4" type="ORF">GOARA_061_01330</name>
</gene>
<name>G7H4B8_9ACTN</name>
<feature type="domain" description="HTH tetR-type" evidence="3">
    <location>
        <begin position="18"/>
        <end position="78"/>
    </location>
</feature>
<dbReference type="EMBL" id="BAEE01000061">
    <property type="protein sequence ID" value="GAB10693.1"/>
    <property type="molecule type" value="Genomic_DNA"/>
</dbReference>
<dbReference type="GO" id="GO:0003700">
    <property type="term" value="F:DNA-binding transcription factor activity"/>
    <property type="evidence" value="ECO:0007669"/>
    <property type="project" value="TreeGrafter"/>
</dbReference>
<dbReference type="InterPro" id="IPR001647">
    <property type="entry name" value="HTH_TetR"/>
</dbReference>
<sequence>MAGAERGYDGIPAAERRAARRTALLEATLDLISESGAAAVSKRSVCARARLNDRYFYEHFADRDVLLSALGQELTAEGLQAVIGSMLLEGGAVENRVRAAVDAALDFFSEDPRRGRLLLESGADRVLQTERLSSIRAIVDAAVGVGPLLFGENRPSDDDLEVTAYILVSGSMDLLAAWLRGELAVSREVLGDRVVDLVSAAVARASATSGWEQAGPAPTG</sequence>
<proteinExistence type="predicted"/>
<dbReference type="OrthoDB" id="3783612at2"/>
<comment type="caution">
    <text evidence="4">The sequence shown here is derived from an EMBL/GenBank/DDBJ whole genome shotgun (WGS) entry which is preliminary data.</text>
</comment>
<dbReference type="InterPro" id="IPR009057">
    <property type="entry name" value="Homeodomain-like_sf"/>
</dbReference>
<organism evidence="4 5">
    <name type="scientific">Gordonia araii NBRC 100433</name>
    <dbReference type="NCBI Taxonomy" id="1073574"/>
    <lineage>
        <taxon>Bacteria</taxon>
        <taxon>Bacillati</taxon>
        <taxon>Actinomycetota</taxon>
        <taxon>Actinomycetes</taxon>
        <taxon>Mycobacteriales</taxon>
        <taxon>Gordoniaceae</taxon>
        <taxon>Gordonia</taxon>
    </lineage>
</organism>
<dbReference type="PANTHER" id="PTHR30055:SF209">
    <property type="entry name" value="POSSIBLE TRANSCRIPTIONAL REGULATORY PROTEIN (PROBABLY TETR-FAMILY)"/>
    <property type="match status" value="1"/>
</dbReference>
<protein>
    <submittedName>
        <fullName evidence="4">Putative TetR family transcriptional regulator</fullName>
    </submittedName>
</protein>
<evidence type="ECO:0000313" key="4">
    <source>
        <dbReference type="EMBL" id="GAB10693.1"/>
    </source>
</evidence>
<dbReference type="PANTHER" id="PTHR30055">
    <property type="entry name" value="HTH-TYPE TRANSCRIPTIONAL REGULATOR RUTR"/>
    <property type="match status" value="1"/>
</dbReference>
<dbReference type="RefSeq" id="WP_007322768.1">
    <property type="nucleotide sequence ID" value="NZ_BAEE01000061.1"/>
</dbReference>
<dbReference type="SUPFAM" id="SSF46689">
    <property type="entry name" value="Homeodomain-like"/>
    <property type="match status" value="1"/>
</dbReference>
<dbReference type="Pfam" id="PF00440">
    <property type="entry name" value="TetR_N"/>
    <property type="match status" value="1"/>
</dbReference>
<dbReference type="PROSITE" id="PS50977">
    <property type="entry name" value="HTH_TETR_2"/>
    <property type="match status" value="1"/>
</dbReference>
<evidence type="ECO:0000259" key="3">
    <source>
        <dbReference type="PROSITE" id="PS50977"/>
    </source>
</evidence>
<dbReference type="AlphaFoldDB" id="G7H4B8"/>
<evidence type="ECO:0000313" key="5">
    <source>
        <dbReference type="Proteomes" id="UP000035088"/>
    </source>
</evidence>
<dbReference type="STRING" id="1073574.GOARA_061_01330"/>